<feature type="region of interest" description="Disordered" evidence="18">
    <location>
        <begin position="139"/>
        <end position="198"/>
    </location>
</feature>
<keyword evidence="4" id="KW-0963">Cytoplasm</keyword>
<evidence type="ECO:0000313" key="21">
    <source>
        <dbReference type="Proteomes" id="UP000694382"/>
    </source>
</evidence>
<dbReference type="Ensembl" id="ENSCPVT00000012608.2">
    <property type="protein sequence ID" value="ENSCPVP00000012093.1"/>
    <property type="gene ID" value="ENSCPVG00000008823.2"/>
</dbReference>
<evidence type="ECO:0000256" key="15">
    <source>
        <dbReference type="ARBA" id="ARBA00041608"/>
    </source>
</evidence>
<dbReference type="GO" id="GO:0008017">
    <property type="term" value="F:microtubule binding"/>
    <property type="evidence" value="ECO:0007669"/>
    <property type="project" value="TreeGrafter"/>
</dbReference>
<keyword evidence="9" id="KW-0496">Mitochondrion</keyword>
<evidence type="ECO:0000256" key="19">
    <source>
        <dbReference type="SAM" id="Phobius"/>
    </source>
</evidence>
<dbReference type="GO" id="GO:0005741">
    <property type="term" value="C:mitochondrial outer membrane"/>
    <property type="evidence" value="ECO:0007669"/>
    <property type="project" value="UniProtKB-SubCell"/>
</dbReference>
<gene>
    <name evidence="20" type="primary">RMDN3</name>
</gene>
<dbReference type="Gene3D" id="1.25.40.10">
    <property type="entry name" value="Tetratricopeptide repeat domain"/>
    <property type="match status" value="1"/>
</dbReference>
<feature type="coiled-coil region" evidence="17">
    <location>
        <begin position="89"/>
        <end position="116"/>
    </location>
</feature>
<keyword evidence="12" id="KW-0539">Nucleus</keyword>
<evidence type="ECO:0000256" key="11">
    <source>
        <dbReference type="ARBA" id="ARBA00023212"/>
    </source>
</evidence>
<reference evidence="20" key="3">
    <citation type="submission" date="2025-09" db="UniProtKB">
        <authorList>
            <consortium name="Ensembl"/>
        </authorList>
    </citation>
    <scope>IDENTIFICATION</scope>
</reference>
<evidence type="ECO:0000256" key="12">
    <source>
        <dbReference type="ARBA" id="ARBA00023242"/>
    </source>
</evidence>
<keyword evidence="6" id="KW-1000">Mitochondrion outer membrane</keyword>
<keyword evidence="8 17" id="KW-0175">Coiled coil</keyword>
<accession>A0A8C3N167</accession>
<feature type="transmembrane region" description="Helical" evidence="19">
    <location>
        <begin position="15"/>
        <end position="35"/>
    </location>
</feature>
<dbReference type="RefSeq" id="XP_030806218.1">
    <property type="nucleotide sequence ID" value="XM_030950358.1"/>
</dbReference>
<evidence type="ECO:0000256" key="2">
    <source>
        <dbReference type="ARBA" id="ARBA00004572"/>
    </source>
</evidence>
<evidence type="ECO:0000256" key="1">
    <source>
        <dbReference type="ARBA" id="ARBA00004123"/>
    </source>
</evidence>
<evidence type="ECO:0000256" key="18">
    <source>
        <dbReference type="SAM" id="MobiDB-lite"/>
    </source>
</evidence>
<dbReference type="PANTHER" id="PTHR16056">
    <property type="entry name" value="REGULATOR OF MICROTUBULE DYNAMICS PROTEIN"/>
    <property type="match status" value="1"/>
</dbReference>
<evidence type="ECO:0000313" key="20">
    <source>
        <dbReference type="Ensembl" id="ENSCPVP00000012093.1"/>
    </source>
</evidence>
<organism evidence="20 21">
    <name type="scientific">Geospiza parvula</name>
    <name type="common">Small tree-finch</name>
    <name type="synonym">Camarhynchus parvulus</name>
    <dbReference type="NCBI Taxonomy" id="87175"/>
    <lineage>
        <taxon>Eukaryota</taxon>
        <taxon>Metazoa</taxon>
        <taxon>Chordata</taxon>
        <taxon>Craniata</taxon>
        <taxon>Vertebrata</taxon>
        <taxon>Euteleostomi</taxon>
        <taxon>Archelosauria</taxon>
        <taxon>Archosauria</taxon>
        <taxon>Dinosauria</taxon>
        <taxon>Saurischia</taxon>
        <taxon>Theropoda</taxon>
        <taxon>Coelurosauria</taxon>
        <taxon>Aves</taxon>
        <taxon>Neognathae</taxon>
        <taxon>Neoaves</taxon>
        <taxon>Telluraves</taxon>
        <taxon>Australaves</taxon>
        <taxon>Passeriformes</taxon>
        <taxon>Thraupidae</taxon>
        <taxon>Camarhynchus</taxon>
    </lineage>
</organism>
<keyword evidence="5 19" id="KW-0812">Transmembrane</keyword>
<dbReference type="GeneID" id="115904727"/>
<dbReference type="CTD" id="55177"/>
<evidence type="ECO:0000256" key="17">
    <source>
        <dbReference type="SAM" id="Coils"/>
    </source>
</evidence>
<evidence type="ECO:0000256" key="6">
    <source>
        <dbReference type="ARBA" id="ARBA00022787"/>
    </source>
</evidence>
<dbReference type="SUPFAM" id="SSF48452">
    <property type="entry name" value="TPR-like"/>
    <property type="match status" value="1"/>
</dbReference>
<dbReference type="InterPro" id="IPR049039">
    <property type="entry name" value="RMD1-3_a_helical_rpt"/>
</dbReference>
<evidence type="ECO:0000256" key="9">
    <source>
        <dbReference type="ARBA" id="ARBA00023128"/>
    </source>
</evidence>
<dbReference type="PANTHER" id="PTHR16056:SF18">
    <property type="entry name" value="REGULATOR OF MICROTUBULE DYNAMICS PROTEIN 3"/>
    <property type="match status" value="1"/>
</dbReference>
<dbReference type="GO" id="GO:0005876">
    <property type="term" value="C:spindle microtubule"/>
    <property type="evidence" value="ECO:0007669"/>
    <property type="project" value="TreeGrafter"/>
</dbReference>
<dbReference type="InterPro" id="IPR011990">
    <property type="entry name" value="TPR-like_helical_dom_sf"/>
</dbReference>
<name>A0A8C3N167_GEOPR</name>
<comment type="similarity">
    <text evidence="13">Belongs to the RMDN family.</text>
</comment>
<dbReference type="Pfam" id="PF21033">
    <property type="entry name" value="RMD1-3"/>
    <property type="match status" value="1"/>
</dbReference>
<keyword evidence="21" id="KW-1185">Reference proteome</keyword>
<evidence type="ECO:0000256" key="10">
    <source>
        <dbReference type="ARBA" id="ARBA00023136"/>
    </source>
</evidence>
<proteinExistence type="inferred from homology"/>
<evidence type="ECO:0000256" key="3">
    <source>
        <dbReference type="ARBA" id="ARBA00004647"/>
    </source>
</evidence>
<protein>
    <recommendedName>
        <fullName evidence="14">Regulator of microtubule dynamics protein 3</fullName>
    </recommendedName>
    <alternativeName>
        <fullName evidence="15">Protein FAM82A2</fullName>
    </alternativeName>
    <alternativeName>
        <fullName evidence="16">Protein FAM82C</fullName>
    </alternativeName>
</protein>
<evidence type="ECO:0000256" key="13">
    <source>
        <dbReference type="ARBA" id="ARBA00038360"/>
    </source>
</evidence>
<keyword evidence="7 19" id="KW-1133">Transmembrane helix</keyword>
<keyword evidence="10 19" id="KW-0472">Membrane</keyword>
<evidence type="ECO:0000256" key="4">
    <source>
        <dbReference type="ARBA" id="ARBA00022490"/>
    </source>
</evidence>
<dbReference type="AlphaFoldDB" id="A0A8C3N167"/>
<feature type="compositionally biased region" description="Polar residues" evidence="18">
    <location>
        <begin position="152"/>
        <end position="163"/>
    </location>
</feature>
<evidence type="ECO:0000256" key="14">
    <source>
        <dbReference type="ARBA" id="ARBA00039962"/>
    </source>
</evidence>
<sequence>MAVPVAEPARAGPRLGMALGLAAGAGFCLGVLWVMRRRSKEAAGQPRPGKAVPVPGALLPVGGAGAADGAVPSPLLLRQDEQLELLERLDFVVRNVAELRKEVEELRNSLQDLAVEIVGEVRTHLEETQRVARRRKFPFSRERSDSTGSSSIYFTTSSRNPNTDDGESEGGYTTANAESDYDRESERESEDEVSCDTVRTMRRDSLELPPEDDRCDIVRSLHRNSLELPPEGDSCDIVRSLHRDSLELPPEDESCDTIGDSVELPLEDQSPLSPEISLEEGLGQLLEQADRLHSGDEQDRREGFQLLLNNKLAYAGQREFLWRLARAHCDMWELTEDKDERRSYATGGKEELELTLQNWDQSAECHQWFAILCGQVSEQESIPKRIQAGYVFKEHIDKAIALKPQDPQLYYLLGRWCYQVAHLGWLEKRTVSALFEAPLTATVQDALQNFLRVEELSPGFSKAGRVYIAKCYRDLGNASAAVLWMDLAAELPGYTKEDAESEKELEEMRLVCKE</sequence>
<comment type="subcellular location">
    <subcellularLocation>
        <location evidence="3">Cytoplasm</location>
        <location evidence="3">Cytoskeleton</location>
        <location evidence="3">Spindle pole</location>
    </subcellularLocation>
    <subcellularLocation>
        <location evidence="2">Mitochondrion outer membrane</location>
        <topology evidence="2">Single-pass membrane protein</topology>
    </subcellularLocation>
    <subcellularLocation>
        <location evidence="1">Nucleus</location>
    </subcellularLocation>
</comment>
<keyword evidence="11" id="KW-0206">Cytoskeleton</keyword>
<dbReference type="Proteomes" id="UP000694382">
    <property type="component" value="Chromosome 5"/>
</dbReference>
<reference evidence="20" key="1">
    <citation type="submission" date="2020-02" db="EMBL/GenBank/DDBJ databases">
        <authorList>
            <person name="Enbody D E."/>
            <person name="Pettersson E M."/>
        </authorList>
    </citation>
    <scope>NUCLEOTIDE SEQUENCE [LARGE SCALE GENOMIC DNA]</scope>
</reference>
<evidence type="ECO:0000256" key="8">
    <source>
        <dbReference type="ARBA" id="ARBA00023054"/>
    </source>
</evidence>
<evidence type="ECO:0000256" key="7">
    <source>
        <dbReference type="ARBA" id="ARBA00022989"/>
    </source>
</evidence>
<evidence type="ECO:0000256" key="5">
    <source>
        <dbReference type="ARBA" id="ARBA00022692"/>
    </source>
</evidence>
<dbReference type="GO" id="GO:0005634">
    <property type="term" value="C:nucleus"/>
    <property type="evidence" value="ECO:0007669"/>
    <property type="project" value="UniProtKB-SubCell"/>
</dbReference>
<reference evidence="20" key="2">
    <citation type="submission" date="2025-08" db="UniProtKB">
        <authorList>
            <consortium name="Ensembl"/>
        </authorList>
    </citation>
    <scope>IDENTIFICATION</scope>
</reference>
<evidence type="ECO:0000256" key="16">
    <source>
        <dbReference type="ARBA" id="ARBA00041960"/>
    </source>
</evidence>
<dbReference type="GO" id="GO:0097431">
    <property type="term" value="C:mitotic spindle pole"/>
    <property type="evidence" value="ECO:0007669"/>
    <property type="project" value="TreeGrafter"/>
</dbReference>